<evidence type="ECO:0000313" key="2">
    <source>
        <dbReference type="EMBL" id="KAG7384328.1"/>
    </source>
</evidence>
<dbReference type="AlphaFoldDB" id="A0A8T1VVR4"/>
<organism evidence="2 3">
    <name type="scientific">Phytophthora pseudosyringae</name>
    <dbReference type="NCBI Taxonomy" id="221518"/>
    <lineage>
        <taxon>Eukaryota</taxon>
        <taxon>Sar</taxon>
        <taxon>Stramenopiles</taxon>
        <taxon>Oomycota</taxon>
        <taxon>Peronosporomycetes</taxon>
        <taxon>Peronosporales</taxon>
        <taxon>Peronosporaceae</taxon>
        <taxon>Phytophthora</taxon>
    </lineage>
</organism>
<feature type="signal peptide" evidence="1">
    <location>
        <begin position="1"/>
        <end position="26"/>
    </location>
</feature>
<protein>
    <recommendedName>
        <fullName evidence="4">RxLR effector protein</fullName>
    </recommendedName>
</protein>
<evidence type="ECO:0008006" key="4">
    <source>
        <dbReference type="Google" id="ProtNLM"/>
    </source>
</evidence>
<dbReference type="EMBL" id="JAGDFM010000151">
    <property type="protein sequence ID" value="KAG7384328.1"/>
    <property type="molecule type" value="Genomic_DNA"/>
</dbReference>
<dbReference type="Proteomes" id="UP000694044">
    <property type="component" value="Unassembled WGS sequence"/>
</dbReference>
<reference evidence="2" key="1">
    <citation type="submission" date="2021-02" db="EMBL/GenBank/DDBJ databases">
        <authorList>
            <person name="Palmer J.M."/>
        </authorList>
    </citation>
    <scope>NUCLEOTIDE SEQUENCE</scope>
    <source>
        <strain evidence="2">SCRP734</strain>
    </source>
</reference>
<evidence type="ECO:0000256" key="1">
    <source>
        <dbReference type="SAM" id="SignalP"/>
    </source>
</evidence>
<evidence type="ECO:0000313" key="3">
    <source>
        <dbReference type="Proteomes" id="UP000694044"/>
    </source>
</evidence>
<keyword evidence="3" id="KW-1185">Reference proteome</keyword>
<feature type="chain" id="PRO_5035928177" description="RxLR effector protein" evidence="1">
    <location>
        <begin position="27"/>
        <end position="314"/>
    </location>
</feature>
<sequence length="314" mass="35059">MRPHSLVLLAVATLLLLIADSSCVSANRDSVNLSVRISAIHSAKSSRKLLRASDGDDESRTVSLPALEAPVKAGMSKATRVKIWWWVRQKKSSDNVLGLLRLGDGVEGLLSNPQLSTLEFYVSKFNAKYPKSPVTMVEALSSKYGNVKVAKMLEMGKKSASTKTWATKLEAEQLRVWQDKKLSPVEVYTLLKLDDTTTSPFGSLVLETWIGYLNKFNTQKNVVPTDMLKALQTVYGERGLASLLYASRELPDPKKLAEKLQLQQFAYWFKDGINRDNFYRYALGLKPGSKASEMDKKILAEYAVFSAKQPKTSW</sequence>
<dbReference type="OrthoDB" id="129392at2759"/>
<accession>A0A8T1VVR4</accession>
<proteinExistence type="predicted"/>
<name>A0A8T1VVR4_9STRA</name>
<gene>
    <name evidence="2" type="ORF">PHYPSEUDO_002793</name>
</gene>
<keyword evidence="1" id="KW-0732">Signal</keyword>
<comment type="caution">
    <text evidence="2">The sequence shown here is derived from an EMBL/GenBank/DDBJ whole genome shotgun (WGS) entry which is preliminary data.</text>
</comment>